<keyword evidence="2" id="KW-1185">Reference proteome</keyword>
<protein>
    <submittedName>
        <fullName evidence="1">Uncharacterized protein</fullName>
    </submittedName>
</protein>
<dbReference type="AlphaFoldDB" id="A0A7W8GHR2"/>
<evidence type="ECO:0000313" key="1">
    <source>
        <dbReference type="EMBL" id="MBB5235856.1"/>
    </source>
</evidence>
<organism evidence="1 2">
    <name type="scientific">Deinococcus budaensis</name>
    <dbReference type="NCBI Taxonomy" id="1665626"/>
    <lineage>
        <taxon>Bacteria</taxon>
        <taxon>Thermotogati</taxon>
        <taxon>Deinococcota</taxon>
        <taxon>Deinococci</taxon>
        <taxon>Deinococcales</taxon>
        <taxon>Deinococcaceae</taxon>
        <taxon>Deinococcus</taxon>
    </lineage>
</organism>
<name>A0A7W8GHR2_9DEIO</name>
<accession>A0A7W8GHR2</accession>
<dbReference type="Proteomes" id="UP000525389">
    <property type="component" value="Unassembled WGS sequence"/>
</dbReference>
<comment type="caution">
    <text evidence="1">The sequence shown here is derived from an EMBL/GenBank/DDBJ whole genome shotgun (WGS) entry which is preliminary data.</text>
</comment>
<reference evidence="1 2" key="1">
    <citation type="submission" date="2020-08" db="EMBL/GenBank/DDBJ databases">
        <title>Genomic Encyclopedia of Type Strains, Phase IV (KMG-IV): sequencing the most valuable type-strain genomes for metagenomic binning, comparative biology and taxonomic classification.</title>
        <authorList>
            <person name="Goeker M."/>
        </authorList>
    </citation>
    <scope>NUCLEOTIDE SEQUENCE [LARGE SCALE GENOMIC DNA]</scope>
    <source>
        <strain evidence="1 2">DSM 101791</strain>
    </source>
</reference>
<gene>
    <name evidence="1" type="ORF">HNQ09_003320</name>
</gene>
<evidence type="ECO:0000313" key="2">
    <source>
        <dbReference type="Proteomes" id="UP000525389"/>
    </source>
</evidence>
<dbReference type="EMBL" id="JACHFN010000016">
    <property type="protein sequence ID" value="MBB5235856.1"/>
    <property type="molecule type" value="Genomic_DNA"/>
</dbReference>
<sequence length="38" mass="4062">MLTGALSVFLAFFPLYIAANWLEVVRRASPPQAGDAPA</sequence>
<proteinExistence type="predicted"/>